<dbReference type="Proteomes" id="UP000011682">
    <property type="component" value="Unassembled WGS sequence"/>
</dbReference>
<dbReference type="AlphaFoldDB" id="S9QMI7"/>
<organism evidence="2 3">
    <name type="scientific">Cystobacter fuscus (strain ATCC 25194 / DSM 2262 / NBRC 100088 / M29)</name>
    <dbReference type="NCBI Taxonomy" id="1242864"/>
    <lineage>
        <taxon>Bacteria</taxon>
        <taxon>Pseudomonadati</taxon>
        <taxon>Myxococcota</taxon>
        <taxon>Myxococcia</taxon>
        <taxon>Myxococcales</taxon>
        <taxon>Cystobacterineae</taxon>
        <taxon>Archangiaceae</taxon>
        <taxon>Cystobacter</taxon>
    </lineage>
</organism>
<evidence type="ECO:0000313" key="2">
    <source>
        <dbReference type="EMBL" id="EPX57738.1"/>
    </source>
</evidence>
<dbReference type="EMBL" id="ANAH02000032">
    <property type="protein sequence ID" value="EPX57738.1"/>
    <property type="molecule type" value="Genomic_DNA"/>
</dbReference>
<reference evidence="2" key="1">
    <citation type="submission" date="2013-05" db="EMBL/GenBank/DDBJ databases">
        <title>Genome assembly of Cystobacter fuscus DSM 2262.</title>
        <authorList>
            <person name="Sharma G."/>
            <person name="Khatri I."/>
            <person name="Kaur C."/>
            <person name="Mayilraj S."/>
            <person name="Subramanian S."/>
        </authorList>
    </citation>
    <scope>NUCLEOTIDE SEQUENCE [LARGE SCALE GENOMIC DNA]</scope>
    <source>
        <strain evidence="2">DSM 2262</strain>
    </source>
</reference>
<evidence type="ECO:0000256" key="1">
    <source>
        <dbReference type="SAM" id="MobiDB-lite"/>
    </source>
</evidence>
<accession>S9QMI7</accession>
<feature type="region of interest" description="Disordered" evidence="1">
    <location>
        <begin position="1"/>
        <end position="47"/>
    </location>
</feature>
<evidence type="ECO:0000313" key="3">
    <source>
        <dbReference type="Proteomes" id="UP000011682"/>
    </source>
</evidence>
<proteinExistence type="predicted"/>
<sequence>MRQLLGGSLESSTSRRFPCSTAPKGREQSGRTTYQKKLPIVNSKRMG</sequence>
<comment type="caution">
    <text evidence="2">The sequence shown here is derived from an EMBL/GenBank/DDBJ whole genome shotgun (WGS) entry which is preliminary data.</text>
</comment>
<gene>
    <name evidence="2" type="ORF">D187_004758</name>
</gene>
<name>S9QMI7_CYSF2</name>
<protein>
    <submittedName>
        <fullName evidence="2">Uncharacterized protein</fullName>
    </submittedName>
</protein>
<keyword evidence="3" id="KW-1185">Reference proteome</keyword>